<evidence type="ECO:0000256" key="8">
    <source>
        <dbReference type="SAM" id="Phobius"/>
    </source>
</evidence>
<keyword evidence="3" id="KW-0813">Transport</keyword>
<reference evidence="10 11" key="1">
    <citation type="submission" date="2023-07" db="EMBL/GenBank/DDBJ databases">
        <title>Genomic Encyclopedia of Type Strains, Phase IV (KMG-IV): sequencing the most valuable type-strain genomes for metagenomic binning, comparative biology and taxonomic classification.</title>
        <authorList>
            <person name="Goeker M."/>
        </authorList>
    </citation>
    <scope>NUCLEOTIDE SEQUENCE [LARGE SCALE GENOMIC DNA]</scope>
    <source>
        <strain evidence="10 11">DSM 22170</strain>
    </source>
</reference>
<organism evidence="10 11">
    <name type="scientific">Paenibacillus hunanensis</name>
    <dbReference type="NCBI Taxonomy" id="539262"/>
    <lineage>
        <taxon>Bacteria</taxon>
        <taxon>Bacillati</taxon>
        <taxon>Bacillota</taxon>
        <taxon>Bacilli</taxon>
        <taxon>Bacillales</taxon>
        <taxon>Paenibacillaceae</taxon>
        <taxon>Paenibacillus</taxon>
    </lineage>
</organism>
<feature type="domain" description="Citrate transporter-like" evidence="9">
    <location>
        <begin position="21"/>
        <end position="383"/>
    </location>
</feature>
<feature type="transmembrane region" description="Helical" evidence="8">
    <location>
        <begin position="376"/>
        <end position="400"/>
    </location>
</feature>
<evidence type="ECO:0000256" key="4">
    <source>
        <dbReference type="ARBA" id="ARBA00022475"/>
    </source>
</evidence>
<evidence type="ECO:0000256" key="7">
    <source>
        <dbReference type="ARBA" id="ARBA00023136"/>
    </source>
</evidence>
<evidence type="ECO:0000256" key="5">
    <source>
        <dbReference type="ARBA" id="ARBA00022692"/>
    </source>
</evidence>
<feature type="transmembrane region" description="Helical" evidence="8">
    <location>
        <begin position="137"/>
        <end position="156"/>
    </location>
</feature>
<evidence type="ECO:0000259" key="9">
    <source>
        <dbReference type="Pfam" id="PF03600"/>
    </source>
</evidence>
<evidence type="ECO:0000256" key="2">
    <source>
        <dbReference type="ARBA" id="ARBA00009843"/>
    </source>
</evidence>
<keyword evidence="11" id="KW-1185">Reference proteome</keyword>
<dbReference type="Pfam" id="PF03600">
    <property type="entry name" value="CitMHS"/>
    <property type="match status" value="1"/>
</dbReference>
<keyword evidence="4" id="KW-1003">Cell membrane</keyword>
<feature type="transmembrane region" description="Helical" evidence="8">
    <location>
        <begin position="100"/>
        <end position="125"/>
    </location>
</feature>
<proteinExistence type="inferred from homology"/>
<keyword evidence="6 8" id="KW-1133">Transmembrane helix</keyword>
<dbReference type="InterPro" id="IPR000802">
    <property type="entry name" value="Arsenical_pump_ArsB"/>
</dbReference>
<dbReference type="InterPro" id="IPR051475">
    <property type="entry name" value="Diverse_Ion_Transporter"/>
</dbReference>
<dbReference type="PRINTS" id="PR00758">
    <property type="entry name" value="ARSENICPUMP"/>
</dbReference>
<feature type="transmembrane region" description="Helical" evidence="8">
    <location>
        <begin position="235"/>
        <end position="252"/>
    </location>
</feature>
<keyword evidence="7 8" id="KW-0472">Membrane</keyword>
<accession>A0ABU1J4M4</accession>
<dbReference type="PANTHER" id="PTHR43568:SF1">
    <property type="entry name" value="P PROTEIN"/>
    <property type="match status" value="1"/>
</dbReference>
<feature type="transmembrane region" description="Helical" evidence="8">
    <location>
        <begin position="333"/>
        <end position="355"/>
    </location>
</feature>
<dbReference type="RefSeq" id="WP_188776106.1">
    <property type="nucleotide sequence ID" value="NZ_BMMB01000006.1"/>
</dbReference>
<feature type="transmembrane region" description="Helical" evidence="8">
    <location>
        <begin position="288"/>
        <end position="313"/>
    </location>
</feature>
<evidence type="ECO:0000256" key="1">
    <source>
        <dbReference type="ARBA" id="ARBA00004651"/>
    </source>
</evidence>
<dbReference type="PANTHER" id="PTHR43568">
    <property type="entry name" value="P PROTEIN"/>
    <property type="match status" value="1"/>
</dbReference>
<dbReference type="Proteomes" id="UP001185028">
    <property type="component" value="Unassembled WGS sequence"/>
</dbReference>
<dbReference type="InterPro" id="IPR004680">
    <property type="entry name" value="Cit_transptr-like_dom"/>
</dbReference>
<sequence>MITEMMSWQPTVALVIFLVAYAIWMTGQLNRALVALIAAVLFLLLGIVQWRSAFQLHIQWDTLLLWAGLLIMAAVMGRSGSIHRFALVLIRYSGRRPALLYLYMMLLAGVGAALLEPVTMMLILVPIMIAVAKAFRLSAVPFLIGSVLATNIGGTATLIGQPANIWIGTNNAELDFVAFVTALGPIVGVLFVLNIVLVWLCYCKVLRIQPSLLQPEQSSIVPEIVNSSHSIVRRAVVPVLYIAVIILLVWASQLGWESGWIAAGGAVVLLIAGKWTSGIRPSSVLKQLEWDTLLFFAGLFILAGGLIQTGWIIEGATYLIELTNGNMGLVAMILLWVTGLLSMTMDHMPWIAAAIPLIQETGQQMEASSAGLLHPLWWALALGAGIGGSGTLLGSAAGLIAASMAEREGQRLRYIEFLRIALPLTLLSLVLASLYLMYVLMPSSVS</sequence>
<evidence type="ECO:0000256" key="3">
    <source>
        <dbReference type="ARBA" id="ARBA00022448"/>
    </source>
</evidence>
<name>A0ABU1J4M4_9BACL</name>
<protein>
    <submittedName>
        <fullName evidence="10">Na+/H+ antiporter NhaD/arsenite permease-like protein</fullName>
    </submittedName>
</protein>
<comment type="caution">
    <text evidence="10">The sequence shown here is derived from an EMBL/GenBank/DDBJ whole genome shotgun (WGS) entry which is preliminary data.</text>
</comment>
<feature type="transmembrane region" description="Helical" evidence="8">
    <location>
        <begin position="62"/>
        <end position="80"/>
    </location>
</feature>
<keyword evidence="5 8" id="KW-0812">Transmembrane</keyword>
<comment type="similarity">
    <text evidence="2">Belongs to the CitM (TC 2.A.11) transporter family.</text>
</comment>
<feature type="transmembrane region" description="Helical" evidence="8">
    <location>
        <begin position="32"/>
        <end position="50"/>
    </location>
</feature>
<evidence type="ECO:0000313" key="10">
    <source>
        <dbReference type="EMBL" id="MDR6246461.1"/>
    </source>
</evidence>
<evidence type="ECO:0000256" key="6">
    <source>
        <dbReference type="ARBA" id="ARBA00022989"/>
    </source>
</evidence>
<comment type="subcellular location">
    <subcellularLocation>
        <location evidence="1">Cell membrane</location>
        <topology evidence="1">Multi-pass membrane protein</topology>
    </subcellularLocation>
</comment>
<gene>
    <name evidence="10" type="ORF">JOC58_004397</name>
</gene>
<evidence type="ECO:0000313" key="11">
    <source>
        <dbReference type="Proteomes" id="UP001185028"/>
    </source>
</evidence>
<dbReference type="EMBL" id="JAVDQH010000029">
    <property type="protein sequence ID" value="MDR6246461.1"/>
    <property type="molecule type" value="Genomic_DNA"/>
</dbReference>
<feature type="transmembrane region" description="Helical" evidence="8">
    <location>
        <begin position="176"/>
        <end position="202"/>
    </location>
</feature>
<feature type="transmembrane region" description="Helical" evidence="8">
    <location>
        <begin position="420"/>
        <end position="441"/>
    </location>
</feature>